<feature type="transmembrane region" description="Helical" evidence="2">
    <location>
        <begin position="20"/>
        <end position="41"/>
    </location>
</feature>
<dbReference type="GO" id="GO:0016301">
    <property type="term" value="F:kinase activity"/>
    <property type="evidence" value="ECO:0007669"/>
    <property type="project" value="UniProtKB-KW"/>
</dbReference>
<evidence type="ECO:0000256" key="2">
    <source>
        <dbReference type="SAM" id="Phobius"/>
    </source>
</evidence>
<dbReference type="EMBL" id="JAIBCX010000036">
    <property type="protein sequence ID" value="MCJ8354778.1"/>
    <property type="molecule type" value="Genomic_DNA"/>
</dbReference>
<keyword evidence="3" id="KW-0418">Kinase</keyword>
<keyword evidence="2" id="KW-0472">Membrane</keyword>
<protein>
    <submittedName>
        <fullName evidence="3">Histidine kinase</fullName>
    </submittedName>
</protein>
<name>A0AAW5EV75_NOVHA</name>
<feature type="region of interest" description="Disordered" evidence="1">
    <location>
        <begin position="111"/>
        <end position="186"/>
    </location>
</feature>
<accession>A0AAW5EV75</accession>
<evidence type="ECO:0000256" key="1">
    <source>
        <dbReference type="SAM" id="MobiDB-lite"/>
    </source>
</evidence>
<feature type="compositionally biased region" description="Gly residues" evidence="1">
    <location>
        <begin position="161"/>
        <end position="186"/>
    </location>
</feature>
<dbReference type="Proteomes" id="UP001202887">
    <property type="component" value="Unassembled WGS sequence"/>
</dbReference>
<keyword evidence="2" id="KW-1133">Transmembrane helix</keyword>
<keyword evidence="3" id="KW-0808">Transferase</keyword>
<evidence type="ECO:0000313" key="3">
    <source>
        <dbReference type="EMBL" id="MCJ8354778.1"/>
    </source>
</evidence>
<organism evidence="3 4">
    <name type="scientific">Novacetimonas hansenii</name>
    <name type="common">Komagataeibacter hansenii</name>
    <dbReference type="NCBI Taxonomy" id="436"/>
    <lineage>
        <taxon>Bacteria</taxon>
        <taxon>Pseudomonadati</taxon>
        <taxon>Pseudomonadota</taxon>
        <taxon>Alphaproteobacteria</taxon>
        <taxon>Acetobacterales</taxon>
        <taxon>Acetobacteraceae</taxon>
        <taxon>Novacetimonas</taxon>
    </lineage>
</organism>
<reference evidence="3" key="2">
    <citation type="submission" date="2022-03" db="EMBL/GenBank/DDBJ databases">
        <authorList>
            <person name="Ryngajllo M."/>
            <person name="Jacek P."/>
            <person name="Kubiak K."/>
        </authorList>
    </citation>
    <scope>NUCLEOTIDE SEQUENCE</scope>
    <source>
        <strain evidence="3">SI1</strain>
    </source>
</reference>
<feature type="non-terminal residue" evidence="3">
    <location>
        <position position="186"/>
    </location>
</feature>
<proteinExistence type="predicted"/>
<comment type="caution">
    <text evidence="3">The sequence shown here is derived from an EMBL/GenBank/DDBJ whole genome shotgun (WGS) entry which is preliminary data.</text>
</comment>
<reference evidence="3" key="1">
    <citation type="journal article" date="2021" name="Polymers (Basel)">
        <title>Highly Stretchable Bacterial Cellulose Produced by Komagataeibacter hansenii SI1.</title>
        <authorList>
            <person name="Cielecka I."/>
            <person name="Ryngajllo M."/>
            <person name="Maniukiewicz W."/>
            <person name="Bielecki S."/>
        </authorList>
    </citation>
    <scope>NUCLEOTIDE SEQUENCE</scope>
    <source>
        <strain evidence="3">SI1</strain>
    </source>
</reference>
<keyword evidence="2" id="KW-0812">Transmembrane</keyword>
<gene>
    <name evidence="3" type="ORF">K1W68_12400</name>
</gene>
<evidence type="ECO:0000313" key="4">
    <source>
        <dbReference type="Proteomes" id="UP001202887"/>
    </source>
</evidence>
<dbReference type="AlphaFoldDB" id="A0AAW5EV75"/>
<sequence>MGRLRALLARLRPPSLAARTSLLLICGLGVIQAGGLAIHALDRLDFDRRMLEEQYHTEVITLYRGIVETAMDHRDTELASLHMPPSFHAELTPGPEPDMIDGLMLSQHGERRMARMDSPWGGAPPEQAPGGGPAPPPGGAMEEGDDRHGGAPASRWRGHGGEGGGGGPQAFGGGRSPWGGPPWGMG</sequence>